<keyword evidence="2" id="KW-0597">Phosphoprotein</keyword>
<dbReference type="GO" id="GO:0003824">
    <property type="term" value="F:catalytic activity"/>
    <property type="evidence" value="ECO:0007669"/>
    <property type="project" value="InterPro"/>
</dbReference>
<evidence type="ECO:0000313" key="5">
    <source>
        <dbReference type="Proteomes" id="UP000021816"/>
    </source>
</evidence>
<dbReference type="EMBL" id="JEMX01000075">
    <property type="protein sequence ID" value="EXI78294.1"/>
    <property type="molecule type" value="Genomic_DNA"/>
</dbReference>
<evidence type="ECO:0000313" key="4">
    <source>
        <dbReference type="EMBL" id="EXI78294.1"/>
    </source>
</evidence>
<name>A0A011QHI0_9PROT</name>
<dbReference type="Pfam" id="PF00668">
    <property type="entry name" value="Condensation"/>
    <property type="match status" value="1"/>
</dbReference>
<feature type="domain" description="Carrier" evidence="3">
    <location>
        <begin position="474"/>
        <end position="549"/>
    </location>
</feature>
<evidence type="ECO:0000259" key="3">
    <source>
        <dbReference type="PROSITE" id="PS50075"/>
    </source>
</evidence>
<proteinExistence type="predicted"/>
<dbReference type="Proteomes" id="UP000021816">
    <property type="component" value="Unassembled WGS sequence"/>
</dbReference>
<dbReference type="InterPro" id="IPR036736">
    <property type="entry name" value="ACP-like_sf"/>
</dbReference>
<dbReference type="PANTHER" id="PTHR45527">
    <property type="entry name" value="NONRIBOSOMAL PEPTIDE SYNTHETASE"/>
    <property type="match status" value="1"/>
</dbReference>
<dbReference type="PROSITE" id="PS50075">
    <property type="entry name" value="CARRIER"/>
    <property type="match status" value="1"/>
</dbReference>
<dbReference type="GO" id="GO:0031177">
    <property type="term" value="F:phosphopantetheine binding"/>
    <property type="evidence" value="ECO:0007669"/>
    <property type="project" value="InterPro"/>
</dbReference>
<dbReference type="SMART" id="SM00823">
    <property type="entry name" value="PKS_PP"/>
    <property type="match status" value="1"/>
</dbReference>
<dbReference type="SUPFAM" id="SSF53474">
    <property type="entry name" value="alpha/beta-Hydrolases"/>
    <property type="match status" value="1"/>
</dbReference>
<evidence type="ECO:0000256" key="1">
    <source>
        <dbReference type="ARBA" id="ARBA00022450"/>
    </source>
</evidence>
<reference evidence="4 5" key="1">
    <citation type="submission" date="2014-02" db="EMBL/GenBank/DDBJ databases">
        <title>Expanding our view of genomic diversity in Candidatus Accumulibacter clades.</title>
        <authorList>
            <person name="Skennerton C.T."/>
            <person name="Barr J.J."/>
            <person name="Slater F.R."/>
            <person name="Bond P.L."/>
            <person name="Tyson G.W."/>
        </authorList>
    </citation>
    <scope>NUCLEOTIDE SEQUENCE [LARGE SCALE GENOMIC DNA]</scope>
    <source>
        <strain evidence="5">BA-92</strain>
    </source>
</reference>
<dbReference type="STRING" id="1454003.AW10_03138"/>
<dbReference type="AlphaFoldDB" id="A0A011QHI0"/>
<evidence type="ECO:0000256" key="2">
    <source>
        <dbReference type="ARBA" id="ARBA00022553"/>
    </source>
</evidence>
<dbReference type="InterPro" id="IPR029058">
    <property type="entry name" value="AB_hydrolase_fold"/>
</dbReference>
<dbReference type="InterPro" id="IPR001242">
    <property type="entry name" value="Condensation_dom"/>
</dbReference>
<dbReference type="Gene3D" id="3.30.559.10">
    <property type="entry name" value="Chloramphenicol acetyltransferase-like domain"/>
    <property type="match status" value="1"/>
</dbReference>
<dbReference type="PATRIC" id="fig|1454003.3.peg.3194"/>
<gene>
    <name evidence="4" type="primary">lgrB_1</name>
    <name evidence="4" type="ORF">AW10_03138</name>
</gene>
<dbReference type="InterPro" id="IPR001031">
    <property type="entry name" value="Thioesterase"/>
</dbReference>
<dbReference type="Gene3D" id="3.40.50.1820">
    <property type="entry name" value="alpha/beta hydrolase"/>
    <property type="match status" value="1"/>
</dbReference>
<dbReference type="InterPro" id="IPR020806">
    <property type="entry name" value="PKS_PP-bd"/>
</dbReference>
<accession>A0A011QHI0</accession>
<comment type="caution">
    <text evidence="4">The sequence shown here is derived from an EMBL/GenBank/DDBJ whole genome shotgun (WGS) entry which is preliminary data.</text>
</comment>
<dbReference type="Pfam" id="PF00550">
    <property type="entry name" value="PP-binding"/>
    <property type="match status" value="1"/>
</dbReference>
<dbReference type="GO" id="GO:0005737">
    <property type="term" value="C:cytoplasm"/>
    <property type="evidence" value="ECO:0007669"/>
    <property type="project" value="TreeGrafter"/>
</dbReference>
<dbReference type="PANTHER" id="PTHR45527:SF1">
    <property type="entry name" value="FATTY ACID SYNTHASE"/>
    <property type="match status" value="1"/>
</dbReference>
<protein>
    <submittedName>
        <fullName evidence="4">Linear gramicidin synthase subunit B</fullName>
    </submittedName>
</protein>
<sequence length="828" mass="90685">MNNLDDIYPLSPMQETMLLSTRKRDDILFNQTCLELEGMLDPAAFRAAWQALTARHAALRTAFQWRGLKRPMQVVRTHVDIPFDIQDWRNESDAERETRLKRLLLDDRTRGFDLTRAPLQRIALIHYSDTKVVWVWSSHHLIMDRWCIGTLFAEFSEMYSGLRTGIATAPRPAPKYGRYIGWVEGRDRVASLAYWRSVLGDLHAPCLLTRQGSAAAVRSGAGGEDLARGVVDAERASALGRFARAHGLTMSTVIQAAWALVINHYTQCRDVVFGVTVSGRPTELPEVESMVGSFINNVPVVWRLAPDASLIGYARSQQLAQQQRQAHDYLALSDILACSIAGATGKLFDSLLVWLAPQQTETIGGLTIRKQESVLQTAYPLTLSIAEVGDRYELQLRTADDVELLVPSARLMDRLLATLAAFPGSPEQQTFADIAGFAQQSAAASGVATVAATFAESDAGGSIEGQAIAGREPPSLEMLADILAVEWAQVLGISGIDPDADFFELGGDSIKAARLHSRILAATRIRIPLLALFESSNIRKMAATLYEGRWPLSDAMATAIAVRADPAHAPLFCIASPEVSTIGYALLARHLQPTRSVYVIQAPPGATEVRRLSPQELPVLAQRYVEAIEKIQRSGPYHLLGMCVGAQLSVEVVRILEARGASAGFLGIINTWAYFTVSRLILVHRAANRLNWYRSRLATLTDFTPRERWQRVAQVLAAKLGRVRTAQAAGALEGAGAASPAAPDEWLEVMGRPDAAASCAPIQSTITVLRIAKQPYWRVQDRTLGWGMQAAHSEVVDLSVTEHLALLREPHVREVASRIDAVLAGGRS</sequence>
<dbReference type="GO" id="GO:0044550">
    <property type="term" value="P:secondary metabolite biosynthetic process"/>
    <property type="evidence" value="ECO:0007669"/>
    <property type="project" value="TreeGrafter"/>
</dbReference>
<dbReference type="SUPFAM" id="SSF52777">
    <property type="entry name" value="CoA-dependent acyltransferases"/>
    <property type="match status" value="2"/>
</dbReference>
<dbReference type="GO" id="GO:0043041">
    <property type="term" value="P:amino acid activation for nonribosomal peptide biosynthetic process"/>
    <property type="evidence" value="ECO:0007669"/>
    <property type="project" value="TreeGrafter"/>
</dbReference>
<dbReference type="InterPro" id="IPR009081">
    <property type="entry name" value="PP-bd_ACP"/>
</dbReference>
<organism evidence="4 5">
    <name type="scientific">Candidatus Accumulibacter appositus</name>
    <dbReference type="NCBI Taxonomy" id="1454003"/>
    <lineage>
        <taxon>Bacteria</taxon>
        <taxon>Pseudomonadati</taxon>
        <taxon>Pseudomonadota</taxon>
        <taxon>Betaproteobacteria</taxon>
        <taxon>Candidatus Accumulibacter</taxon>
    </lineage>
</organism>
<keyword evidence="1" id="KW-0596">Phosphopantetheine</keyword>
<dbReference type="InterPro" id="IPR023213">
    <property type="entry name" value="CAT-like_dom_sf"/>
</dbReference>
<dbReference type="Pfam" id="PF00975">
    <property type="entry name" value="Thioesterase"/>
    <property type="match status" value="1"/>
</dbReference>
<dbReference type="Gene3D" id="1.10.1200.10">
    <property type="entry name" value="ACP-like"/>
    <property type="match status" value="1"/>
</dbReference>
<dbReference type="SUPFAM" id="SSF47336">
    <property type="entry name" value="ACP-like"/>
    <property type="match status" value="1"/>
</dbReference>
<dbReference type="Gene3D" id="3.30.559.30">
    <property type="entry name" value="Nonribosomal peptide synthetase, condensation domain"/>
    <property type="match status" value="1"/>
</dbReference>